<keyword evidence="1" id="KW-1133">Transmembrane helix</keyword>
<protein>
    <submittedName>
        <fullName evidence="2">Uncharacterized protein</fullName>
    </submittedName>
</protein>
<dbReference type="AlphaFoldDB" id="A0A6A4HH47"/>
<name>A0A6A4HH47_9AGAR</name>
<dbReference type="OrthoDB" id="3260945at2759"/>
<evidence type="ECO:0000256" key="1">
    <source>
        <dbReference type="SAM" id="Phobius"/>
    </source>
</evidence>
<sequence length="117" mass="13148">HAINEWGLSFQPLFQHIGSFFHGRFPSNISVFLMIATGPLLISVCMNIGFSGWRFHLIHQSNECPNAKIILHTVTSAIGSAETPQPILYLNQQRKTVIHVTCLNNLSCYRCLGHNCQ</sequence>
<dbReference type="EMBL" id="ML769499">
    <property type="protein sequence ID" value="KAE9397326.1"/>
    <property type="molecule type" value="Genomic_DNA"/>
</dbReference>
<evidence type="ECO:0000313" key="2">
    <source>
        <dbReference type="EMBL" id="KAE9397326.1"/>
    </source>
</evidence>
<feature type="transmembrane region" description="Helical" evidence="1">
    <location>
        <begin position="29"/>
        <end position="50"/>
    </location>
</feature>
<proteinExistence type="predicted"/>
<keyword evidence="1" id="KW-0812">Transmembrane</keyword>
<dbReference type="Proteomes" id="UP000799118">
    <property type="component" value="Unassembled WGS sequence"/>
</dbReference>
<evidence type="ECO:0000313" key="3">
    <source>
        <dbReference type="Proteomes" id="UP000799118"/>
    </source>
</evidence>
<organism evidence="2 3">
    <name type="scientific">Gymnopus androsaceus JB14</name>
    <dbReference type="NCBI Taxonomy" id="1447944"/>
    <lineage>
        <taxon>Eukaryota</taxon>
        <taxon>Fungi</taxon>
        <taxon>Dikarya</taxon>
        <taxon>Basidiomycota</taxon>
        <taxon>Agaricomycotina</taxon>
        <taxon>Agaricomycetes</taxon>
        <taxon>Agaricomycetidae</taxon>
        <taxon>Agaricales</taxon>
        <taxon>Marasmiineae</taxon>
        <taxon>Omphalotaceae</taxon>
        <taxon>Gymnopus</taxon>
    </lineage>
</organism>
<keyword evidence="3" id="KW-1185">Reference proteome</keyword>
<gene>
    <name evidence="2" type="ORF">BT96DRAFT_823479</name>
</gene>
<reference evidence="2" key="1">
    <citation type="journal article" date="2019" name="Environ. Microbiol.">
        <title>Fungal ecological strategies reflected in gene transcription - a case study of two litter decomposers.</title>
        <authorList>
            <person name="Barbi F."/>
            <person name="Kohler A."/>
            <person name="Barry K."/>
            <person name="Baskaran P."/>
            <person name="Daum C."/>
            <person name="Fauchery L."/>
            <person name="Ihrmark K."/>
            <person name="Kuo A."/>
            <person name="LaButti K."/>
            <person name="Lipzen A."/>
            <person name="Morin E."/>
            <person name="Grigoriev I.V."/>
            <person name="Henrissat B."/>
            <person name="Lindahl B."/>
            <person name="Martin F."/>
        </authorList>
    </citation>
    <scope>NUCLEOTIDE SEQUENCE</scope>
    <source>
        <strain evidence="2">JB14</strain>
    </source>
</reference>
<keyword evidence="1" id="KW-0472">Membrane</keyword>
<feature type="non-terminal residue" evidence="2">
    <location>
        <position position="1"/>
    </location>
</feature>
<accession>A0A6A4HH47</accession>